<dbReference type="InterPro" id="IPR015221">
    <property type="entry name" value="Urm1"/>
</dbReference>
<dbReference type="Pfam" id="PF09138">
    <property type="entry name" value="Urm1"/>
    <property type="match status" value="1"/>
</dbReference>
<dbReference type="GO" id="GO:0034227">
    <property type="term" value="P:tRNA thio-modification"/>
    <property type="evidence" value="ECO:0007669"/>
    <property type="project" value="InterPro"/>
</dbReference>
<comment type="subcellular location">
    <subcellularLocation>
        <location evidence="1">Cytoplasm</location>
    </subcellularLocation>
</comment>
<reference evidence="3" key="1">
    <citation type="submission" date="2020-11" db="EMBL/GenBank/DDBJ databases">
        <authorList>
            <person name="Tran Van P."/>
        </authorList>
    </citation>
    <scope>NUCLEOTIDE SEQUENCE</scope>
</reference>
<gene>
    <name evidence="3" type="ORF">TBIB3V08_LOCUS9316</name>
</gene>
<evidence type="ECO:0000256" key="1">
    <source>
        <dbReference type="RuleBase" id="RU361182"/>
    </source>
</evidence>
<accession>A0A7R9F6J3</accession>
<dbReference type="UniPathway" id="UPA00988"/>
<dbReference type="GO" id="GO:0005737">
    <property type="term" value="C:cytoplasm"/>
    <property type="evidence" value="ECO:0007669"/>
    <property type="project" value="UniProtKB-SubCell"/>
</dbReference>
<name>A0A7R9F6J3_9NEOP</name>
<dbReference type="EMBL" id="OD568466">
    <property type="protein sequence ID" value="CAD7446998.1"/>
    <property type="molecule type" value="Genomic_DNA"/>
</dbReference>
<dbReference type="InterPro" id="IPR012675">
    <property type="entry name" value="Beta-grasp_dom_sf"/>
</dbReference>
<keyword evidence="1" id="KW-0963">Cytoplasm</keyword>
<protein>
    <recommendedName>
        <fullName evidence="1">Ubiquitin-related modifier 1</fullName>
    </recommendedName>
</protein>
<sequence length="261" mass="28595">MLLDVHYNNKAEVMLKVYYLSFLTTGHLHFGVKLQGLNPRPEFRYDGAAQLGDQCQLLLLGIALHDGTSRPHLGHDAAGPPQIHWGPIVAIKIYPPLPLMHLLTHPSFYYCTQRNKLLPLEDQTSVNSLSLAQSGHSLKPIRPGILVLVNDSDWELLGQLTYECTPSGPEPFAGHGPKSMSAVPGTRAPEKSSTGPSMPACLGDRPITRKSGAQPQNSRLLKPSFCHRTFSSFPNLGCRPFSTILETDCLEFPSGNLVEVP</sequence>
<comment type="pathway">
    <text evidence="1">tRNA modification; 5-methoxycarbonylmethyl-2-thiouridine-tRNA biosynthesis.</text>
</comment>
<comment type="similarity">
    <text evidence="1">Belongs to the URM1 family.</text>
</comment>
<proteinExistence type="inferred from homology"/>
<feature type="region of interest" description="Disordered" evidence="2">
    <location>
        <begin position="168"/>
        <end position="198"/>
    </location>
</feature>
<evidence type="ECO:0000256" key="2">
    <source>
        <dbReference type="SAM" id="MobiDB-lite"/>
    </source>
</evidence>
<organism evidence="3">
    <name type="scientific">Timema bartmani</name>
    <dbReference type="NCBI Taxonomy" id="61472"/>
    <lineage>
        <taxon>Eukaryota</taxon>
        <taxon>Metazoa</taxon>
        <taxon>Ecdysozoa</taxon>
        <taxon>Arthropoda</taxon>
        <taxon>Hexapoda</taxon>
        <taxon>Insecta</taxon>
        <taxon>Pterygota</taxon>
        <taxon>Neoptera</taxon>
        <taxon>Polyneoptera</taxon>
        <taxon>Phasmatodea</taxon>
        <taxon>Timematodea</taxon>
        <taxon>Timematoidea</taxon>
        <taxon>Timematidae</taxon>
        <taxon>Timema</taxon>
    </lineage>
</organism>
<dbReference type="Gene3D" id="3.10.20.30">
    <property type="match status" value="1"/>
</dbReference>
<keyword evidence="1" id="KW-0819">tRNA processing</keyword>
<dbReference type="AlphaFoldDB" id="A0A7R9F6J3"/>
<evidence type="ECO:0000313" key="3">
    <source>
        <dbReference type="EMBL" id="CAD7446998.1"/>
    </source>
</evidence>